<feature type="transmembrane region" description="Helical" evidence="11">
    <location>
        <begin position="440"/>
        <end position="462"/>
    </location>
</feature>
<dbReference type="InterPro" id="IPR008250">
    <property type="entry name" value="ATPase_P-typ_transduc_dom_A_sf"/>
</dbReference>
<dbReference type="PRINTS" id="PR00119">
    <property type="entry name" value="CATATPASE"/>
</dbReference>
<comment type="caution">
    <text evidence="13">The sequence shown here is derived from an EMBL/GenBank/DDBJ whole genome shotgun (WGS) entry which is preliminary data.</text>
</comment>
<dbReference type="Gene3D" id="3.30.70.100">
    <property type="match status" value="2"/>
</dbReference>
<dbReference type="EMBL" id="JBBHLI010000001">
    <property type="protein sequence ID" value="MEK9499474.1"/>
    <property type="molecule type" value="Genomic_DNA"/>
</dbReference>
<dbReference type="Gene3D" id="3.40.50.1000">
    <property type="entry name" value="HAD superfamily/HAD-like"/>
    <property type="match status" value="1"/>
</dbReference>
<evidence type="ECO:0000256" key="6">
    <source>
        <dbReference type="ARBA" id="ARBA00022840"/>
    </source>
</evidence>
<evidence type="ECO:0000256" key="10">
    <source>
        <dbReference type="ARBA" id="ARBA00023136"/>
    </source>
</evidence>
<accession>A0ABU9E5Z6</accession>
<evidence type="ECO:0000256" key="3">
    <source>
        <dbReference type="ARBA" id="ARBA00022692"/>
    </source>
</evidence>
<evidence type="ECO:0000256" key="11">
    <source>
        <dbReference type="RuleBase" id="RU362081"/>
    </source>
</evidence>
<evidence type="ECO:0000256" key="5">
    <source>
        <dbReference type="ARBA" id="ARBA00022741"/>
    </source>
</evidence>
<feature type="transmembrane region" description="Helical" evidence="11">
    <location>
        <begin position="749"/>
        <end position="768"/>
    </location>
</feature>
<reference evidence="13 14" key="1">
    <citation type="submission" date="2024-02" db="EMBL/GenBank/DDBJ databases">
        <title>A novel Gemmatimonadota bacterium.</title>
        <authorList>
            <person name="Du Z.-J."/>
            <person name="Ye Y.-Q."/>
        </authorList>
    </citation>
    <scope>NUCLEOTIDE SEQUENCE [LARGE SCALE GENOMIC DNA]</scope>
    <source>
        <strain evidence="13 14">DH-20</strain>
    </source>
</reference>
<dbReference type="PANTHER" id="PTHR43079">
    <property type="entry name" value="PROBABLE CADMIUM/ZINC-TRANSPORTING ATPASE HMA1"/>
    <property type="match status" value="1"/>
</dbReference>
<dbReference type="PROSITE" id="PS00154">
    <property type="entry name" value="ATPASE_E1_E2"/>
    <property type="match status" value="1"/>
</dbReference>
<keyword evidence="8" id="KW-1278">Translocase</keyword>
<dbReference type="InterPro" id="IPR044492">
    <property type="entry name" value="P_typ_ATPase_HD_dom"/>
</dbReference>
<proteinExistence type="inferred from homology"/>
<keyword evidence="6 11" id="KW-0067">ATP-binding</keyword>
<dbReference type="CDD" id="cd00371">
    <property type="entry name" value="HMA"/>
    <property type="match status" value="1"/>
</dbReference>
<dbReference type="Pfam" id="PF00702">
    <property type="entry name" value="Hydrolase"/>
    <property type="match status" value="1"/>
</dbReference>
<dbReference type="PROSITE" id="PS50846">
    <property type="entry name" value="HMA_2"/>
    <property type="match status" value="1"/>
</dbReference>
<keyword evidence="5 11" id="KW-0547">Nucleotide-binding</keyword>
<dbReference type="NCBIfam" id="TIGR01512">
    <property type="entry name" value="ATPase-IB2_Cd"/>
    <property type="match status" value="1"/>
</dbReference>
<sequence>METTTRIEIPVLLPDLPDDRDACVLRLLRDLSSRPGILDVHMAPGEAGPPLLCLHYDRNIVGLKEVERSAMAAGAALTARYGHAVLPIRAIDGEDAARRIEAGLRHLPGVLHASVSLPAQRARVEFDRGRTDETAVRRELDAMGYAPQTQPAPKRSGGGHTRGRGGLWARIIANKELSLSLGAGLLLGVAWAGQRWLELPGAAALALYAVAYALGAWDLVSHWGRALRKGNITFDIDLLMLVAAAGAAVLGEWAEGAFLLFLFSLAHALEHLALDRARGAIRALADLAPATARVLRDNQTIEVPVETVEAGEWVVVRPGERIPVDGDVRKGGSSVNQAPITGESVPVEKGEGDEVFAGTVNGDGALHVETTRAVGDRTLDRVVQLVEEAQTTKAPTERLTDRFERIFVPLVLLSAAVLAVLPAVAGWWSWDTSFYRSMALLVAASPCALAIGTPSAVLAGIAQAARNGVLIKGGVHLERLGGVAALAMDKTGTLTVGRPEVADVVAANGIEPDELLRVAAAVERNSQHPLAEAVVRRAEEKGLDLPAAGDLESLTGRGVRSRVGEETVEIGNLRLWDERGEDIPGSVRSEVDRLVEAGRSVMIVRHGDRWLGTIGVVDQPRPGVAEVLNAIRAQGIDTLVMMTGDNRGVAEAVAREVGIDEVMADLLPEDKVEGVKGLLTRYNGVAMVGDGVNDAPALATADVGIAMGGAGTAAALETADVALMGDELAGIPFVIGLSRRTRAIILQNLGISLGVIALLIVATTTGAFGIGPAVLVHEGSTLLVVGNALRLLRYRPPTTST</sequence>
<dbReference type="SUPFAM" id="SSF55008">
    <property type="entry name" value="HMA, heavy metal-associated domain"/>
    <property type="match status" value="1"/>
</dbReference>
<dbReference type="PANTHER" id="PTHR43079:SF1">
    <property type="entry name" value="CADMIUM_ZINC-TRANSPORTING ATPASE HMA1, CHLOROPLASTIC-RELATED"/>
    <property type="match status" value="1"/>
</dbReference>
<dbReference type="InterPro" id="IPR023214">
    <property type="entry name" value="HAD_sf"/>
</dbReference>
<dbReference type="SFLD" id="SFLDG00002">
    <property type="entry name" value="C1.7:_P-type_atpase_like"/>
    <property type="match status" value="1"/>
</dbReference>
<comment type="similarity">
    <text evidence="2 11">Belongs to the cation transport ATPase (P-type) (TC 3.A.3) family. Type IB subfamily.</text>
</comment>
<evidence type="ECO:0000256" key="7">
    <source>
        <dbReference type="ARBA" id="ARBA00022842"/>
    </source>
</evidence>
<keyword evidence="7" id="KW-0460">Magnesium</keyword>
<keyword evidence="9 11" id="KW-1133">Transmembrane helix</keyword>
<keyword evidence="3 11" id="KW-0812">Transmembrane</keyword>
<dbReference type="Gene3D" id="2.70.150.10">
    <property type="entry name" value="Calcium-transporting ATPase, cytoplasmic transduction domain A"/>
    <property type="match status" value="1"/>
</dbReference>
<keyword evidence="14" id="KW-1185">Reference proteome</keyword>
<dbReference type="InterPro" id="IPR023298">
    <property type="entry name" value="ATPase_P-typ_TM_dom_sf"/>
</dbReference>
<dbReference type="Proteomes" id="UP001484239">
    <property type="component" value="Unassembled WGS sequence"/>
</dbReference>
<dbReference type="InterPro" id="IPR059000">
    <property type="entry name" value="ATPase_P-type_domA"/>
</dbReference>
<dbReference type="InterPro" id="IPR036163">
    <property type="entry name" value="HMA_dom_sf"/>
</dbReference>
<keyword evidence="11" id="KW-1003">Cell membrane</keyword>
<dbReference type="SFLD" id="SFLDS00003">
    <property type="entry name" value="Haloacid_Dehalogenase"/>
    <property type="match status" value="1"/>
</dbReference>
<keyword evidence="10 11" id="KW-0472">Membrane</keyword>
<feature type="transmembrane region" description="Helical" evidence="11">
    <location>
        <begin position="406"/>
        <end position="428"/>
    </location>
</feature>
<feature type="domain" description="HMA" evidence="12">
    <location>
        <begin position="82"/>
        <end position="148"/>
    </location>
</feature>
<dbReference type="PRINTS" id="PR00941">
    <property type="entry name" value="CDATPASE"/>
</dbReference>
<dbReference type="InterPro" id="IPR001757">
    <property type="entry name" value="P_typ_ATPase"/>
</dbReference>
<evidence type="ECO:0000259" key="12">
    <source>
        <dbReference type="PROSITE" id="PS50846"/>
    </source>
</evidence>
<dbReference type="InterPro" id="IPR027256">
    <property type="entry name" value="P-typ_ATPase_IB"/>
</dbReference>
<evidence type="ECO:0000313" key="14">
    <source>
        <dbReference type="Proteomes" id="UP001484239"/>
    </source>
</evidence>
<evidence type="ECO:0000313" key="13">
    <source>
        <dbReference type="EMBL" id="MEK9499474.1"/>
    </source>
</evidence>
<feature type="transmembrane region" description="Helical" evidence="11">
    <location>
        <begin position="199"/>
        <end position="220"/>
    </location>
</feature>
<dbReference type="InterPro" id="IPR023299">
    <property type="entry name" value="ATPase_P-typ_cyto_dom_N"/>
</dbReference>
<name>A0ABU9E5Z6_9BACT</name>
<evidence type="ECO:0000256" key="4">
    <source>
        <dbReference type="ARBA" id="ARBA00022723"/>
    </source>
</evidence>
<gene>
    <name evidence="13" type="ORF">WI372_00590</name>
</gene>
<dbReference type="NCBIfam" id="TIGR01525">
    <property type="entry name" value="ATPase-IB_hvy"/>
    <property type="match status" value="1"/>
</dbReference>
<dbReference type="RefSeq" id="WP_405276201.1">
    <property type="nucleotide sequence ID" value="NZ_CP144380.1"/>
</dbReference>
<dbReference type="SUPFAM" id="SSF81665">
    <property type="entry name" value="Calcium ATPase, transmembrane domain M"/>
    <property type="match status" value="1"/>
</dbReference>
<keyword evidence="4 11" id="KW-0479">Metal-binding</keyword>
<dbReference type="Pfam" id="PF00122">
    <property type="entry name" value="E1-E2_ATPase"/>
    <property type="match status" value="1"/>
</dbReference>
<dbReference type="InterPro" id="IPR036412">
    <property type="entry name" value="HAD-like_sf"/>
</dbReference>
<organism evidence="13 14">
    <name type="scientific">Gaopeijia maritima</name>
    <dbReference type="NCBI Taxonomy" id="3119007"/>
    <lineage>
        <taxon>Bacteria</taxon>
        <taxon>Pseudomonadati</taxon>
        <taxon>Gemmatimonadota</taxon>
        <taxon>Longimicrobiia</taxon>
        <taxon>Gaopeijiales</taxon>
        <taxon>Gaopeijiaceae</taxon>
        <taxon>Gaopeijia</taxon>
    </lineage>
</organism>
<evidence type="ECO:0000256" key="2">
    <source>
        <dbReference type="ARBA" id="ARBA00006024"/>
    </source>
</evidence>
<evidence type="ECO:0000256" key="8">
    <source>
        <dbReference type="ARBA" id="ARBA00022967"/>
    </source>
</evidence>
<dbReference type="InterPro" id="IPR018303">
    <property type="entry name" value="ATPase_P-typ_P_site"/>
</dbReference>
<evidence type="ECO:0000256" key="1">
    <source>
        <dbReference type="ARBA" id="ARBA00004141"/>
    </source>
</evidence>
<dbReference type="SFLD" id="SFLDF00027">
    <property type="entry name" value="p-type_atpase"/>
    <property type="match status" value="1"/>
</dbReference>
<dbReference type="InterPro" id="IPR051949">
    <property type="entry name" value="Cation_Transport_ATPase"/>
</dbReference>
<dbReference type="InterPro" id="IPR006121">
    <property type="entry name" value="HMA_dom"/>
</dbReference>
<dbReference type="Gene3D" id="3.40.1110.10">
    <property type="entry name" value="Calcium-transporting ATPase, cytoplasmic domain N"/>
    <property type="match status" value="1"/>
</dbReference>
<comment type="subcellular location">
    <subcellularLocation>
        <location evidence="11">Cell membrane</location>
    </subcellularLocation>
    <subcellularLocation>
        <location evidence="1">Membrane</location>
        <topology evidence="1">Multi-pass membrane protein</topology>
    </subcellularLocation>
</comment>
<dbReference type="SUPFAM" id="SSF56784">
    <property type="entry name" value="HAD-like"/>
    <property type="match status" value="1"/>
</dbReference>
<dbReference type="NCBIfam" id="TIGR01494">
    <property type="entry name" value="ATPase_P-type"/>
    <property type="match status" value="1"/>
</dbReference>
<protein>
    <submittedName>
        <fullName evidence="13">Heavy metal translocating P-type ATPase</fullName>
    </submittedName>
</protein>
<evidence type="ECO:0000256" key="9">
    <source>
        <dbReference type="ARBA" id="ARBA00022989"/>
    </source>
</evidence>
<dbReference type="SUPFAM" id="SSF81653">
    <property type="entry name" value="Calcium ATPase, transduction domain A"/>
    <property type="match status" value="1"/>
</dbReference>